<dbReference type="SUPFAM" id="SSF47413">
    <property type="entry name" value="lambda repressor-like DNA-binding domains"/>
    <property type="match status" value="1"/>
</dbReference>
<dbReference type="CDD" id="cd06267">
    <property type="entry name" value="PBP1_LacI_sugar_binding-like"/>
    <property type="match status" value="1"/>
</dbReference>
<dbReference type="SUPFAM" id="SSF53822">
    <property type="entry name" value="Periplasmic binding protein-like I"/>
    <property type="match status" value="1"/>
</dbReference>
<dbReference type="Gene3D" id="3.40.50.2300">
    <property type="match status" value="2"/>
</dbReference>
<organism evidence="6 7">
    <name type="scientific">Actinocatenispora comari</name>
    <dbReference type="NCBI Taxonomy" id="2807577"/>
    <lineage>
        <taxon>Bacteria</taxon>
        <taxon>Bacillati</taxon>
        <taxon>Actinomycetota</taxon>
        <taxon>Actinomycetes</taxon>
        <taxon>Micromonosporales</taxon>
        <taxon>Micromonosporaceae</taxon>
        <taxon>Actinocatenispora</taxon>
    </lineage>
</organism>
<dbReference type="RefSeq" id="WP_207127552.1">
    <property type="nucleotide sequence ID" value="NZ_BOPO01000110.1"/>
</dbReference>
<dbReference type="InterPro" id="IPR046335">
    <property type="entry name" value="LacI/GalR-like_sensor"/>
</dbReference>
<dbReference type="PANTHER" id="PTHR30146">
    <property type="entry name" value="LACI-RELATED TRANSCRIPTIONAL REPRESSOR"/>
    <property type="match status" value="1"/>
</dbReference>
<dbReference type="SMART" id="SM00354">
    <property type="entry name" value="HTH_LACI"/>
    <property type="match status" value="1"/>
</dbReference>
<name>A0A8J4AEJ1_9ACTN</name>
<keyword evidence="2" id="KW-0238">DNA-binding</keyword>
<feature type="compositionally biased region" description="Gly residues" evidence="4">
    <location>
        <begin position="325"/>
        <end position="349"/>
    </location>
</feature>
<gene>
    <name evidence="6" type="ORF">NUM_51480</name>
</gene>
<evidence type="ECO:0000259" key="5">
    <source>
        <dbReference type="PROSITE" id="PS50932"/>
    </source>
</evidence>
<dbReference type="InterPro" id="IPR028082">
    <property type="entry name" value="Peripla_BP_I"/>
</dbReference>
<evidence type="ECO:0000256" key="4">
    <source>
        <dbReference type="SAM" id="MobiDB-lite"/>
    </source>
</evidence>
<feature type="domain" description="HTH lacI-type" evidence="5">
    <location>
        <begin position="5"/>
        <end position="61"/>
    </location>
</feature>
<proteinExistence type="predicted"/>
<sequence>MSRRPSLSDVAKRAEVSVSLVSRILSGDTTVRARPETQQRVHEVAAQLGYQPHGAARALRLSRAGALGLVVHEVSNPIHAEIIRGAQAAATAAGQVLLLSDAPELAANADAFAQLVGTGRIDGLMWQGSGEDYDDELVARAARQLPTVLVNSRPRAGVPALRLDDEAAARLAVEHLIGQGHRHIGYVGGRPGADLTERRYAGYLAALRDHDLPVRPEWTVEREWDAPAGHAAMAALLATDPRPTAVFVANVVVAVGALAAAREAGVAVPEQLSVIAVHDAWFVAHGAPPLTTVRLPLDRLGAEAVRLLLSGEGSPVPAGTAADGAAGGGGSAAMGDPGGGGDPVGGSAGRGIVLADPPPQLLVRGSTTRPEGMR</sequence>
<evidence type="ECO:0000256" key="2">
    <source>
        <dbReference type="ARBA" id="ARBA00023125"/>
    </source>
</evidence>
<dbReference type="Pfam" id="PF00356">
    <property type="entry name" value="LacI"/>
    <property type="match status" value="1"/>
</dbReference>
<accession>A0A8J4AEJ1</accession>
<dbReference type="InterPro" id="IPR010982">
    <property type="entry name" value="Lambda_DNA-bd_dom_sf"/>
</dbReference>
<dbReference type="Gene3D" id="1.10.260.40">
    <property type="entry name" value="lambda repressor-like DNA-binding domains"/>
    <property type="match status" value="1"/>
</dbReference>
<dbReference type="CDD" id="cd01392">
    <property type="entry name" value="HTH_LacI"/>
    <property type="match status" value="1"/>
</dbReference>
<dbReference type="InterPro" id="IPR000843">
    <property type="entry name" value="HTH_LacI"/>
</dbReference>
<dbReference type="AlphaFoldDB" id="A0A8J4AEJ1"/>
<dbReference type="PANTHER" id="PTHR30146:SF109">
    <property type="entry name" value="HTH-TYPE TRANSCRIPTIONAL REGULATOR GALS"/>
    <property type="match status" value="1"/>
</dbReference>
<evidence type="ECO:0000313" key="7">
    <source>
        <dbReference type="Proteomes" id="UP000614996"/>
    </source>
</evidence>
<comment type="caution">
    <text evidence="6">The sequence shown here is derived from an EMBL/GenBank/DDBJ whole genome shotgun (WGS) entry which is preliminary data.</text>
</comment>
<protein>
    <submittedName>
        <fullName evidence="6">LacI family transcriptional regulator</fullName>
    </submittedName>
</protein>
<dbReference type="GO" id="GO:0000976">
    <property type="term" value="F:transcription cis-regulatory region binding"/>
    <property type="evidence" value="ECO:0007669"/>
    <property type="project" value="TreeGrafter"/>
</dbReference>
<dbReference type="Proteomes" id="UP000614996">
    <property type="component" value="Unassembled WGS sequence"/>
</dbReference>
<dbReference type="GO" id="GO:0003700">
    <property type="term" value="F:DNA-binding transcription factor activity"/>
    <property type="evidence" value="ECO:0007669"/>
    <property type="project" value="TreeGrafter"/>
</dbReference>
<keyword evidence="3" id="KW-0804">Transcription</keyword>
<dbReference type="EMBL" id="BOPO01000110">
    <property type="protein sequence ID" value="GIL29894.1"/>
    <property type="molecule type" value="Genomic_DNA"/>
</dbReference>
<dbReference type="Pfam" id="PF13377">
    <property type="entry name" value="Peripla_BP_3"/>
    <property type="match status" value="1"/>
</dbReference>
<keyword evidence="1" id="KW-0805">Transcription regulation</keyword>
<evidence type="ECO:0000256" key="3">
    <source>
        <dbReference type="ARBA" id="ARBA00023163"/>
    </source>
</evidence>
<reference evidence="7" key="1">
    <citation type="journal article" date="2021" name="Int. J. Syst. Evol. Microbiol.">
        <title>Actinocatenispora comari sp. nov., an endophytic actinomycete isolated from aerial parts of Comarum salesowianum.</title>
        <authorList>
            <person name="Oyunbileg N."/>
            <person name="Iizaka Y."/>
            <person name="Hamada M."/>
            <person name="Davaapurev B.O."/>
            <person name="Fukumoto A."/>
            <person name="Tsetseg B."/>
            <person name="Kato F."/>
            <person name="Tamura T."/>
            <person name="Batkhuu J."/>
            <person name="Anzai Y."/>
        </authorList>
    </citation>
    <scope>NUCLEOTIDE SEQUENCE [LARGE SCALE GENOMIC DNA]</scope>
    <source>
        <strain evidence="7">NUM-2625</strain>
    </source>
</reference>
<evidence type="ECO:0000256" key="1">
    <source>
        <dbReference type="ARBA" id="ARBA00023015"/>
    </source>
</evidence>
<dbReference type="PROSITE" id="PS50932">
    <property type="entry name" value="HTH_LACI_2"/>
    <property type="match status" value="1"/>
</dbReference>
<feature type="region of interest" description="Disordered" evidence="4">
    <location>
        <begin position="316"/>
        <end position="374"/>
    </location>
</feature>
<keyword evidence="7" id="KW-1185">Reference proteome</keyword>
<feature type="compositionally biased region" description="Polar residues" evidence="4">
    <location>
        <begin position="365"/>
        <end position="374"/>
    </location>
</feature>
<evidence type="ECO:0000313" key="6">
    <source>
        <dbReference type="EMBL" id="GIL29894.1"/>
    </source>
</evidence>